<feature type="region of interest" description="Disordered" evidence="1">
    <location>
        <begin position="240"/>
        <end position="260"/>
    </location>
</feature>
<dbReference type="EMBL" id="HG792017">
    <property type="protein sequence ID" value="CDM33278.1"/>
    <property type="molecule type" value="Genomic_DNA"/>
</dbReference>
<sequence>MDGTNMIPEADLEISARISLTALQIWWLGTPDLKDAIKQHHKLDPGIASLVLACQRLRKNGYRKGRIPLTQNSILNRHVQAMVDDLTEDTLKIFGLLTCHFNEDFGVPLPRQLLRFFDTPWKLLGYRSYHSHSKTWNIQREIPMQVACPFDCAYTCPVLNLCTYHRKGRHRYGKGKIVRFFSHTKIYYTLSPSRPQDISPNIINSFANLVAGYPRPGRRNLTATQARSWDCITSIGQSTSQEEWIQKGTDPSNPEQHFKSTCASHGKRALRTNGWWDIQ</sequence>
<keyword evidence="3" id="KW-1185">Reference proteome</keyword>
<protein>
    <submittedName>
        <fullName evidence="2">Genomic scaffold, ProqFM164S03</fullName>
    </submittedName>
</protein>
<gene>
    <name evidence="2" type="ORF">PROQFM164_S03g000002</name>
</gene>
<evidence type="ECO:0000313" key="2">
    <source>
        <dbReference type="EMBL" id="CDM33278.1"/>
    </source>
</evidence>
<evidence type="ECO:0000256" key="1">
    <source>
        <dbReference type="SAM" id="MobiDB-lite"/>
    </source>
</evidence>
<reference evidence="2" key="1">
    <citation type="journal article" date="2014" name="Nat. Commun.">
        <title>Multiple recent horizontal transfers of a large genomic region in cheese making fungi.</title>
        <authorList>
            <person name="Cheeseman K."/>
            <person name="Ropars J."/>
            <person name="Renault P."/>
            <person name="Dupont J."/>
            <person name="Gouzy J."/>
            <person name="Branca A."/>
            <person name="Abraham A.L."/>
            <person name="Ceppi M."/>
            <person name="Conseiller E."/>
            <person name="Debuchy R."/>
            <person name="Malagnac F."/>
            <person name="Goarin A."/>
            <person name="Silar P."/>
            <person name="Lacoste S."/>
            <person name="Sallet E."/>
            <person name="Bensimon A."/>
            <person name="Giraud T."/>
            <person name="Brygoo Y."/>
        </authorList>
    </citation>
    <scope>NUCLEOTIDE SEQUENCE [LARGE SCALE GENOMIC DNA]</scope>
    <source>
        <strain evidence="2">FM164</strain>
    </source>
</reference>
<accession>W6Q9H9</accession>
<dbReference type="AlphaFoldDB" id="W6Q9H9"/>
<dbReference type="OrthoDB" id="4304631at2759"/>
<proteinExistence type="predicted"/>
<name>W6Q9H9_PENRF</name>
<dbReference type="STRING" id="1365484.W6Q9H9"/>
<dbReference type="Proteomes" id="UP000030686">
    <property type="component" value="Unassembled WGS sequence"/>
</dbReference>
<evidence type="ECO:0000313" key="3">
    <source>
        <dbReference type="Proteomes" id="UP000030686"/>
    </source>
</evidence>
<organism evidence="2 3">
    <name type="scientific">Penicillium roqueforti (strain FM164)</name>
    <dbReference type="NCBI Taxonomy" id="1365484"/>
    <lineage>
        <taxon>Eukaryota</taxon>
        <taxon>Fungi</taxon>
        <taxon>Dikarya</taxon>
        <taxon>Ascomycota</taxon>
        <taxon>Pezizomycotina</taxon>
        <taxon>Eurotiomycetes</taxon>
        <taxon>Eurotiomycetidae</taxon>
        <taxon>Eurotiales</taxon>
        <taxon>Aspergillaceae</taxon>
        <taxon>Penicillium</taxon>
    </lineage>
</organism>